<dbReference type="InterPro" id="IPR002772">
    <property type="entry name" value="Glyco_hydro_3_C"/>
</dbReference>
<dbReference type="InterPro" id="IPR036881">
    <property type="entry name" value="Glyco_hydro_3_C_sf"/>
</dbReference>
<dbReference type="GO" id="GO:0009044">
    <property type="term" value="F:xylan 1,4-beta-xylosidase activity"/>
    <property type="evidence" value="ECO:0007669"/>
    <property type="project" value="InterPro"/>
</dbReference>
<dbReference type="SMART" id="SM01217">
    <property type="entry name" value="Fn3_like"/>
    <property type="match status" value="1"/>
</dbReference>
<protein>
    <submittedName>
        <fullName evidence="6">Putative beta-d-xylosidase 6-like protein</fullName>
    </submittedName>
</protein>
<evidence type="ECO:0000256" key="2">
    <source>
        <dbReference type="ARBA" id="ARBA00022729"/>
    </source>
</evidence>
<dbReference type="Pfam" id="PF14310">
    <property type="entry name" value="Fn3-like"/>
    <property type="match status" value="1"/>
</dbReference>
<evidence type="ECO:0000256" key="4">
    <source>
        <dbReference type="ARBA" id="ARBA00023295"/>
    </source>
</evidence>
<dbReference type="InterPro" id="IPR044993">
    <property type="entry name" value="BXL"/>
</dbReference>
<dbReference type="PANTHER" id="PTHR42721:SF3">
    <property type="entry name" value="BETA-D-XYLOSIDASE 5-RELATED"/>
    <property type="match status" value="1"/>
</dbReference>
<dbReference type="SUPFAM" id="SSF52279">
    <property type="entry name" value="Beta-D-glucan exohydrolase, C-terminal domain"/>
    <property type="match status" value="1"/>
</dbReference>
<dbReference type="Gene3D" id="3.20.20.300">
    <property type="entry name" value="Glycoside hydrolase, family 3, N-terminal domain"/>
    <property type="match status" value="1"/>
</dbReference>
<name>A0A0M0JJ16_9EUKA</name>
<dbReference type="InterPro" id="IPR013783">
    <property type="entry name" value="Ig-like_fold"/>
</dbReference>
<dbReference type="InterPro" id="IPR036962">
    <property type="entry name" value="Glyco_hydro_3_N_sf"/>
</dbReference>
<comment type="similarity">
    <text evidence="1">Belongs to the glycosyl hydrolase 3 family.</text>
</comment>
<dbReference type="GO" id="GO:0031222">
    <property type="term" value="P:arabinan catabolic process"/>
    <property type="evidence" value="ECO:0007669"/>
    <property type="project" value="TreeGrafter"/>
</dbReference>
<evidence type="ECO:0000313" key="6">
    <source>
        <dbReference type="EMBL" id="KOO26591.1"/>
    </source>
</evidence>
<keyword evidence="4" id="KW-0326">Glycosidase</keyword>
<dbReference type="Gene3D" id="2.60.40.10">
    <property type="entry name" value="Immunoglobulins"/>
    <property type="match status" value="1"/>
</dbReference>
<dbReference type="Pfam" id="PF01915">
    <property type="entry name" value="Glyco_hydro_3_C"/>
    <property type="match status" value="1"/>
</dbReference>
<sequence>MDSSTVAGEHHERYEFNANVTDQDLVDSYLLPFQACVEKGHVSGLMCSYNAVNGVPSCANTWLLQTVARDAWGFDGYITSDCDADANVYDAHHYTKTPEEAVAAVLHAGTDVDCTSFVGEHAQKALDQKLITEADIDKRLFYLFRVRMRLAHFDPPSALTRIPPSAACTDAHKEAARDGVRQSVTMLKNVATRLPLSAGAIQTIAVLGPVANLSTDIAGYYGGNNCNDDYPNMVDAIAEVVPHTLTAMGVKDVKTDDESGIPDAVAKAKAADVVVLCLGTDLSLASEGNDAVDITFSKGQLALLAQVTAAVEKPVIVLTFTATPLDLTPLLTNPKVGALVHVGQPSVQTRGVADVLFGHRSPGGRTIQTVYPGSYQHEISIFDFNMRPGPSVWARPDCPAGTPTAECPRGTNPGRTYRFYTGDAVIPFGFGLSYTTFTYKISASPASLSLTPLRALLRETYSTTGTHFPRLNDVPQAVGYQVTVTNTGNVDADDAVLGFLTPPNAGKDGMPIKTLFGFERVHVKAGESVTVWLYPSMTDFAFANIKGERVAVAGTYTVSFGVRETAALGMGYVEATLEARD</sequence>
<organism evidence="6 7">
    <name type="scientific">Chrysochromulina tobinii</name>
    <dbReference type="NCBI Taxonomy" id="1460289"/>
    <lineage>
        <taxon>Eukaryota</taxon>
        <taxon>Haptista</taxon>
        <taxon>Haptophyta</taxon>
        <taxon>Prymnesiophyceae</taxon>
        <taxon>Prymnesiales</taxon>
        <taxon>Chrysochromulinaceae</taxon>
        <taxon>Chrysochromulina</taxon>
    </lineage>
</organism>
<keyword evidence="3" id="KW-0378">Hydrolase</keyword>
<dbReference type="GO" id="GO:0046556">
    <property type="term" value="F:alpha-L-arabinofuranosidase activity"/>
    <property type="evidence" value="ECO:0007669"/>
    <property type="project" value="TreeGrafter"/>
</dbReference>
<dbReference type="OrthoDB" id="47059at2759"/>
<keyword evidence="2" id="KW-0732">Signal</keyword>
<keyword evidence="7" id="KW-1185">Reference proteome</keyword>
<dbReference type="InterPro" id="IPR017853">
    <property type="entry name" value="GH"/>
</dbReference>
<evidence type="ECO:0000256" key="3">
    <source>
        <dbReference type="ARBA" id="ARBA00022801"/>
    </source>
</evidence>
<dbReference type="SUPFAM" id="SSF51445">
    <property type="entry name" value="(Trans)glycosidases"/>
    <property type="match status" value="1"/>
</dbReference>
<dbReference type="PANTHER" id="PTHR42721">
    <property type="entry name" value="SUGAR HYDROLASE-RELATED"/>
    <property type="match status" value="1"/>
</dbReference>
<dbReference type="Pfam" id="PF00933">
    <property type="entry name" value="Glyco_hydro_3"/>
    <property type="match status" value="1"/>
</dbReference>
<dbReference type="AlphaFoldDB" id="A0A0M0JJ16"/>
<dbReference type="InterPro" id="IPR026891">
    <property type="entry name" value="Fn3-like"/>
</dbReference>
<dbReference type="GO" id="GO:0045493">
    <property type="term" value="P:xylan catabolic process"/>
    <property type="evidence" value="ECO:0007669"/>
    <property type="project" value="InterPro"/>
</dbReference>
<dbReference type="Proteomes" id="UP000037460">
    <property type="component" value="Unassembled WGS sequence"/>
</dbReference>
<feature type="domain" description="Fibronectin type III-like" evidence="5">
    <location>
        <begin position="494"/>
        <end position="564"/>
    </location>
</feature>
<dbReference type="InterPro" id="IPR001764">
    <property type="entry name" value="Glyco_hydro_3_N"/>
</dbReference>
<evidence type="ECO:0000313" key="7">
    <source>
        <dbReference type="Proteomes" id="UP000037460"/>
    </source>
</evidence>
<dbReference type="Gene3D" id="3.40.50.1700">
    <property type="entry name" value="Glycoside hydrolase family 3 C-terminal domain"/>
    <property type="match status" value="1"/>
</dbReference>
<proteinExistence type="inferred from homology"/>
<gene>
    <name evidence="6" type="ORF">Ctob_009115</name>
</gene>
<comment type="caution">
    <text evidence="6">The sequence shown here is derived from an EMBL/GenBank/DDBJ whole genome shotgun (WGS) entry which is preliminary data.</text>
</comment>
<reference evidence="7" key="1">
    <citation type="journal article" date="2015" name="PLoS Genet.">
        <title>Genome Sequence and Transcriptome Analyses of Chrysochromulina tobin: Metabolic Tools for Enhanced Algal Fitness in the Prominent Order Prymnesiales (Haptophyceae).</title>
        <authorList>
            <person name="Hovde B.T."/>
            <person name="Deodato C.R."/>
            <person name="Hunsperger H.M."/>
            <person name="Ryken S.A."/>
            <person name="Yost W."/>
            <person name="Jha R.K."/>
            <person name="Patterson J."/>
            <person name="Monnat R.J. Jr."/>
            <person name="Barlow S.B."/>
            <person name="Starkenburg S.R."/>
            <person name="Cattolico R.A."/>
        </authorList>
    </citation>
    <scope>NUCLEOTIDE SEQUENCE</scope>
    <source>
        <strain evidence="7">CCMP291</strain>
    </source>
</reference>
<accession>A0A0M0JJ16</accession>
<evidence type="ECO:0000259" key="5">
    <source>
        <dbReference type="SMART" id="SM01217"/>
    </source>
</evidence>
<evidence type="ECO:0000256" key="1">
    <source>
        <dbReference type="ARBA" id="ARBA00005336"/>
    </source>
</evidence>
<dbReference type="EMBL" id="JWZX01002831">
    <property type="protein sequence ID" value="KOO26591.1"/>
    <property type="molecule type" value="Genomic_DNA"/>
</dbReference>